<gene>
    <name evidence="1" type="ORF">RCOM_1985000</name>
</gene>
<dbReference type="EMBL" id="EQ993639">
    <property type="protein sequence ID" value="EEF22471.1"/>
    <property type="molecule type" value="Genomic_DNA"/>
</dbReference>
<evidence type="ECO:0000313" key="2">
    <source>
        <dbReference type="Proteomes" id="UP000008311"/>
    </source>
</evidence>
<dbReference type="Proteomes" id="UP000008311">
    <property type="component" value="Unassembled WGS sequence"/>
</dbReference>
<evidence type="ECO:0000313" key="1">
    <source>
        <dbReference type="EMBL" id="EEF22471.1"/>
    </source>
</evidence>
<dbReference type="InParanoid" id="B9TNU3"/>
<protein>
    <submittedName>
        <fullName evidence="1">Uncharacterized protein</fullName>
    </submittedName>
</protein>
<sequence>MNGGTWEGSKNCEGHEDTWVSSKSSILGTIFCFGTRYKVDWCWTGYGNSV</sequence>
<feature type="non-terminal residue" evidence="1">
    <location>
        <position position="50"/>
    </location>
</feature>
<organism evidence="1 2">
    <name type="scientific">Ricinus communis</name>
    <name type="common">Castor bean</name>
    <dbReference type="NCBI Taxonomy" id="3988"/>
    <lineage>
        <taxon>Eukaryota</taxon>
        <taxon>Viridiplantae</taxon>
        <taxon>Streptophyta</taxon>
        <taxon>Embryophyta</taxon>
        <taxon>Tracheophyta</taxon>
        <taxon>Spermatophyta</taxon>
        <taxon>Magnoliopsida</taxon>
        <taxon>eudicotyledons</taxon>
        <taxon>Gunneridae</taxon>
        <taxon>Pentapetalae</taxon>
        <taxon>rosids</taxon>
        <taxon>fabids</taxon>
        <taxon>Malpighiales</taxon>
        <taxon>Euphorbiaceae</taxon>
        <taxon>Acalyphoideae</taxon>
        <taxon>Acalypheae</taxon>
        <taxon>Ricinus</taxon>
    </lineage>
</organism>
<accession>B9TNU3</accession>
<keyword evidence="2" id="KW-1185">Reference proteome</keyword>
<dbReference type="AlphaFoldDB" id="B9TNU3"/>
<name>B9TNU3_RICCO</name>
<proteinExistence type="predicted"/>
<reference evidence="2" key="1">
    <citation type="journal article" date="2010" name="Nat. Biotechnol.">
        <title>Draft genome sequence of the oilseed species Ricinus communis.</title>
        <authorList>
            <person name="Chan A.P."/>
            <person name="Crabtree J."/>
            <person name="Zhao Q."/>
            <person name="Lorenzi H."/>
            <person name="Orvis J."/>
            <person name="Puiu D."/>
            <person name="Melake-Berhan A."/>
            <person name="Jones K.M."/>
            <person name="Redman J."/>
            <person name="Chen G."/>
            <person name="Cahoon E.B."/>
            <person name="Gedil M."/>
            <person name="Stanke M."/>
            <person name="Haas B.J."/>
            <person name="Wortman J.R."/>
            <person name="Fraser-Liggett C.M."/>
            <person name="Ravel J."/>
            <person name="Rabinowicz P.D."/>
        </authorList>
    </citation>
    <scope>NUCLEOTIDE SEQUENCE [LARGE SCALE GENOMIC DNA]</scope>
    <source>
        <strain evidence="2">cv. Hale</strain>
    </source>
</reference>